<organism evidence="1 2">
    <name type="scientific">Thanatephorus cucumeris (strain AG1-IA)</name>
    <name type="common">Rice sheath blight fungus</name>
    <name type="synonym">Rhizoctonia solani</name>
    <dbReference type="NCBI Taxonomy" id="983506"/>
    <lineage>
        <taxon>Eukaryota</taxon>
        <taxon>Fungi</taxon>
        <taxon>Dikarya</taxon>
        <taxon>Basidiomycota</taxon>
        <taxon>Agaricomycotina</taxon>
        <taxon>Agaricomycetes</taxon>
        <taxon>Cantharellales</taxon>
        <taxon>Ceratobasidiaceae</taxon>
        <taxon>Rhizoctonia</taxon>
        <taxon>Rhizoctonia solani AG-1</taxon>
    </lineage>
</organism>
<name>L8X665_THACA</name>
<comment type="caution">
    <text evidence="1">The sequence shown here is derived from an EMBL/GenBank/DDBJ whole genome shotgun (WGS) entry which is preliminary data.</text>
</comment>
<evidence type="ECO:0000313" key="2">
    <source>
        <dbReference type="Proteomes" id="UP000011668"/>
    </source>
</evidence>
<accession>L8X665</accession>
<dbReference type="EMBL" id="AFRT01000296">
    <property type="protein sequence ID" value="ELU44533.1"/>
    <property type="molecule type" value="Genomic_DNA"/>
</dbReference>
<dbReference type="HOGENOM" id="CLU_1235765_0_0_1"/>
<keyword evidence="2" id="KW-1185">Reference proteome</keyword>
<proteinExistence type="predicted"/>
<dbReference type="AlphaFoldDB" id="L8X665"/>
<gene>
    <name evidence="1" type="ORF">AG1IA_01431</name>
</gene>
<protein>
    <submittedName>
        <fullName evidence="1">Uncharacterized protein</fullName>
    </submittedName>
</protein>
<sequence length="224" mass="25670">MNRYIEATAIELQTSIPTFLSSHPNGHIGDSALTDIGHSSLGDRRTALIHSIGLAARPSRSIICRSQAKLTVLTNSRINRLEVRICFRLPHYTHICSYIHSNCIIFLSYTWYKFVHVDDTRLGCVAGQEYFLKLPYFSESALWTMGRLDRDFANRVPPMHSNQHQNRVPNPFCPSVDLRWGFWFCTVLKSASQFKAEKRAPTPKLTECLRWLAMDRVGRCPGDR</sequence>
<evidence type="ECO:0000313" key="1">
    <source>
        <dbReference type="EMBL" id="ELU44533.1"/>
    </source>
</evidence>
<dbReference type="Proteomes" id="UP000011668">
    <property type="component" value="Unassembled WGS sequence"/>
</dbReference>
<reference evidence="1 2" key="1">
    <citation type="journal article" date="2013" name="Nat. Commun.">
        <title>The evolution and pathogenic mechanisms of the rice sheath blight pathogen.</title>
        <authorList>
            <person name="Zheng A."/>
            <person name="Lin R."/>
            <person name="Xu L."/>
            <person name="Qin P."/>
            <person name="Tang C."/>
            <person name="Ai P."/>
            <person name="Zhang D."/>
            <person name="Liu Y."/>
            <person name="Sun Z."/>
            <person name="Feng H."/>
            <person name="Wang Y."/>
            <person name="Chen Y."/>
            <person name="Liang X."/>
            <person name="Fu R."/>
            <person name="Li Q."/>
            <person name="Zhang J."/>
            <person name="Yu X."/>
            <person name="Xie Z."/>
            <person name="Ding L."/>
            <person name="Guan P."/>
            <person name="Tang J."/>
            <person name="Liang Y."/>
            <person name="Wang S."/>
            <person name="Deng Q."/>
            <person name="Li S."/>
            <person name="Zhu J."/>
            <person name="Wang L."/>
            <person name="Liu H."/>
            <person name="Li P."/>
        </authorList>
    </citation>
    <scope>NUCLEOTIDE SEQUENCE [LARGE SCALE GENOMIC DNA]</scope>
    <source>
        <strain evidence="2">AG-1 IA</strain>
    </source>
</reference>